<dbReference type="PANTHER" id="PTHR31312:SF1">
    <property type="entry name" value="TRANSCRIPTION ACTIVATOR GLK1"/>
    <property type="match status" value="1"/>
</dbReference>
<sequence length="78" mass="8447">MYGLHPSCVGVPAAQTIPTPPLDSHPAKEMIDTAIGDVLSKPWLPLPVGLKPPSIDSIMKELQRHGISMVPTPRCRRV</sequence>
<organism evidence="3 4">
    <name type="scientific">Cuscuta epithymum</name>
    <dbReference type="NCBI Taxonomy" id="186058"/>
    <lineage>
        <taxon>Eukaryota</taxon>
        <taxon>Viridiplantae</taxon>
        <taxon>Streptophyta</taxon>
        <taxon>Embryophyta</taxon>
        <taxon>Tracheophyta</taxon>
        <taxon>Spermatophyta</taxon>
        <taxon>Magnoliopsida</taxon>
        <taxon>eudicotyledons</taxon>
        <taxon>Gunneridae</taxon>
        <taxon>Pentapetalae</taxon>
        <taxon>asterids</taxon>
        <taxon>lamiids</taxon>
        <taxon>Solanales</taxon>
        <taxon>Convolvulaceae</taxon>
        <taxon>Cuscuteae</taxon>
        <taxon>Cuscuta</taxon>
        <taxon>Cuscuta subgen. Cuscuta</taxon>
    </lineage>
</organism>
<dbReference type="AlphaFoldDB" id="A0AAV0GGG7"/>
<comment type="caution">
    <text evidence="3">The sequence shown here is derived from an EMBL/GenBank/DDBJ whole genome shotgun (WGS) entry which is preliminary data.</text>
</comment>
<evidence type="ECO:0000313" key="4">
    <source>
        <dbReference type="Proteomes" id="UP001152523"/>
    </source>
</evidence>
<evidence type="ECO:0000256" key="2">
    <source>
        <dbReference type="ARBA" id="ARBA00023125"/>
    </source>
</evidence>
<dbReference type="GO" id="GO:0005634">
    <property type="term" value="C:nucleus"/>
    <property type="evidence" value="ECO:0007669"/>
    <property type="project" value="UniProtKB-SubCell"/>
</dbReference>
<accession>A0AAV0GGG7</accession>
<evidence type="ECO:0000313" key="3">
    <source>
        <dbReference type="EMBL" id="CAH9147017.1"/>
    </source>
</evidence>
<name>A0AAV0GGG7_9ASTE</name>
<dbReference type="EMBL" id="CAMAPF010001120">
    <property type="protein sequence ID" value="CAH9147017.1"/>
    <property type="molecule type" value="Genomic_DNA"/>
</dbReference>
<dbReference type="Proteomes" id="UP001152523">
    <property type="component" value="Unassembled WGS sequence"/>
</dbReference>
<dbReference type="GO" id="GO:0045893">
    <property type="term" value="P:positive regulation of DNA-templated transcription"/>
    <property type="evidence" value="ECO:0007669"/>
    <property type="project" value="InterPro"/>
</dbReference>
<reference evidence="3" key="1">
    <citation type="submission" date="2022-07" db="EMBL/GenBank/DDBJ databases">
        <authorList>
            <person name="Macas J."/>
            <person name="Novak P."/>
            <person name="Neumann P."/>
        </authorList>
    </citation>
    <scope>NUCLEOTIDE SEQUENCE</scope>
</reference>
<gene>
    <name evidence="3" type="ORF">CEPIT_LOCUS43417</name>
</gene>
<dbReference type="GO" id="GO:0000976">
    <property type="term" value="F:transcription cis-regulatory region binding"/>
    <property type="evidence" value="ECO:0007669"/>
    <property type="project" value="TreeGrafter"/>
</dbReference>
<keyword evidence="4" id="KW-1185">Reference proteome</keyword>
<dbReference type="PANTHER" id="PTHR31312">
    <property type="entry name" value="TRANSCRIPTION ACTIVATOR GLK1"/>
    <property type="match status" value="1"/>
</dbReference>
<dbReference type="InterPro" id="IPR044825">
    <property type="entry name" value="GLK1/2-like"/>
</dbReference>
<keyword evidence="2" id="KW-0238">DNA-binding</keyword>
<evidence type="ECO:0000256" key="1">
    <source>
        <dbReference type="ARBA" id="ARBA00004123"/>
    </source>
</evidence>
<proteinExistence type="predicted"/>
<dbReference type="GO" id="GO:0003700">
    <property type="term" value="F:DNA-binding transcription factor activity"/>
    <property type="evidence" value="ECO:0007669"/>
    <property type="project" value="InterPro"/>
</dbReference>
<protein>
    <submittedName>
        <fullName evidence="3">Uncharacterized protein</fullName>
    </submittedName>
</protein>
<comment type="subcellular location">
    <subcellularLocation>
        <location evidence="1">Nucleus</location>
    </subcellularLocation>
</comment>